<keyword evidence="1" id="KW-1133">Transmembrane helix</keyword>
<reference evidence="2 3" key="1">
    <citation type="journal article" date="2018" name="Sci. Rep.">
        <title>Genomic signatures of local adaptation to the degree of environmental predictability in rotifers.</title>
        <authorList>
            <person name="Franch-Gras L."/>
            <person name="Hahn C."/>
            <person name="Garcia-Roger E.M."/>
            <person name="Carmona M.J."/>
            <person name="Serra M."/>
            <person name="Gomez A."/>
        </authorList>
    </citation>
    <scope>NUCLEOTIDE SEQUENCE [LARGE SCALE GENOMIC DNA]</scope>
    <source>
        <strain evidence="2">HYR1</strain>
    </source>
</reference>
<feature type="transmembrane region" description="Helical" evidence="1">
    <location>
        <begin position="52"/>
        <end position="75"/>
    </location>
</feature>
<dbReference type="EMBL" id="REGN01000445">
    <property type="protein sequence ID" value="RNA41837.1"/>
    <property type="molecule type" value="Genomic_DNA"/>
</dbReference>
<accession>A0A3M7T1L1</accession>
<evidence type="ECO:0000313" key="3">
    <source>
        <dbReference type="Proteomes" id="UP000276133"/>
    </source>
</evidence>
<protein>
    <submittedName>
        <fullName evidence="2">Uncharacterized protein</fullName>
    </submittedName>
</protein>
<gene>
    <name evidence="2" type="ORF">BpHYR1_006873</name>
</gene>
<comment type="caution">
    <text evidence="2">The sequence shown here is derived from an EMBL/GenBank/DDBJ whole genome shotgun (WGS) entry which is preliminary data.</text>
</comment>
<keyword evidence="1" id="KW-0812">Transmembrane</keyword>
<sequence length="97" mass="11353">MNKLLEISDLCNIQTRSQTLNKSGHVQNCFFDMCNFSPFSFFINSPQMLHSTGFGCLLNAFFAANLYDTYIYLILIPEREHKFKIDIKNKQIMFDKV</sequence>
<evidence type="ECO:0000313" key="2">
    <source>
        <dbReference type="EMBL" id="RNA41837.1"/>
    </source>
</evidence>
<proteinExistence type="predicted"/>
<dbReference type="AlphaFoldDB" id="A0A3M7T1L1"/>
<dbReference type="Proteomes" id="UP000276133">
    <property type="component" value="Unassembled WGS sequence"/>
</dbReference>
<evidence type="ECO:0000256" key="1">
    <source>
        <dbReference type="SAM" id="Phobius"/>
    </source>
</evidence>
<keyword evidence="1" id="KW-0472">Membrane</keyword>
<keyword evidence="3" id="KW-1185">Reference proteome</keyword>
<organism evidence="2 3">
    <name type="scientific">Brachionus plicatilis</name>
    <name type="common">Marine rotifer</name>
    <name type="synonym">Brachionus muelleri</name>
    <dbReference type="NCBI Taxonomy" id="10195"/>
    <lineage>
        <taxon>Eukaryota</taxon>
        <taxon>Metazoa</taxon>
        <taxon>Spiralia</taxon>
        <taxon>Gnathifera</taxon>
        <taxon>Rotifera</taxon>
        <taxon>Eurotatoria</taxon>
        <taxon>Monogononta</taxon>
        <taxon>Pseudotrocha</taxon>
        <taxon>Ploima</taxon>
        <taxon>Brachionidae</taxon>
        <taxon>Brachionus</taxon>
    </lineage>
</organism>
<name>A0A3M7T1L1_BRAPC</name>